<reference evidence="2" key="1">
    <citation type="submission" date="2024-04" db="EMBL/GenBank/DDBJ databases">
        <title>Salinicola lusitanus LLJ914,a marine bacterium isolated from the Okinawa Trough.</title>
        <authorList>
            <person name="Li J."/>
        </authorList>
    </citation>
    <scope>NUCLEOTIDE SEQUENCE [LARGE SCALE GENOMIC DNA]</scope>
</reference>
<evidence type="ECO:0000313" key="2">
    <source>
        <dbReference type="Proteomes" id="UP001460270"/>
    </source>
</evidence>
<comment type="caution">
    <text evidence="1">The sequence shown here is derived from an EMBL/GenBank/DDBJ whole genome shotgun (WGS) entry which is preliminary data.</text>
</comment>
<sequence>MGQLFSSEEELSRAQDVIGAILFDAMLDAGAVPNLRVVHPLLLANDVNGSQTGPSIQEQMQQLQRDIGSRAPTYLRDLIGRLSAFTDEPRLAGLVGSVVSMVIDMAYASSKPSSGKSSGSSSRQRVYELQELMEEYLKRCRINLNDKSKLMQDTSRLEGQLSLNLTQLKTCLLRGDCDSRQWASGAAFHTQMLVHLAGLEGQMEPLAARGALLQYTEDLQQIIPVYRKYKASTVSVVKCRGNLSASREDIVDVLEDGAMTGLTITDRETGVSVTVPLCDLQTQTGRRLEAGMSDGAPNVSINLDLIPSDHYAQAYLHPSSPTKDRWLK</sequence>
<dbReference type="EMBL" id="JBBPFD010000013">
    <property type="protein sequence ID" value="KAK7902115.1"/>
    <property type="molecule type" value="Genomic_DNA"/>
</dbReference>
<accession>A0AAW0NVC7</accession>
<gene>
    <name evidence="1" type="ORF">WMY93_018884</name>
</gene>
<dbReference type="AlphaFoldDB" id="A0AAW0NVC7"/>
<keyword evidence="2" id="KW-1185">Reference proteome</keyword>
<name>A0AAW0NVC7_9GOBI</name>
<proteinExistence type="predicted"/>
<evidence type="ECO:0000313" key="1">
    <source>
        <dbReference type="EMBL" id="KAK7902115.1"/>
    </source>
</evidence>
<dbReference type="Proteomes" id="UP001460270">
    <property type="component" value="Unassembled WGS sequence"/>
</dbReference>
<organism evidence="1 2">
    <name type="scientific">Mugilogobius chulae</name>
    <name type="common">yellowstripe goby</name>
    <dbReference type="NCBI Taxonomy" id="88201"/>
    <lineage>
        <taxon>Eukaryota</taxon>
        <taxon>Metazoa</taxon>
        <taxon>Chordata</taxon>
        <taxon>Craniata</taxon>
        <taxon>Vertebrata</taxon>
        <taxon>Euteleostomi</taxon>
        <taxon>Actinopterygii</taxon>
        <taxon>Neopterygii</taxon>
        <taxon>Teleostei</taxon>
        <taxon>Neoteleostei</taxon>
        <taxon>Acanthomorphata</taxon>
        <taxon>Gobiaria</taxon>
        <taxon>Gobiiformes</taxon>
        <taxon>Gobioidei</taxon>
        <taxon>Gobiidae</taxon>
        <taxon>Gobionellinae</taxon>
        <taxon>Mugilogobius</taxon>
    </lineage>
</organism>
<protein>
    <submittedName>
        <fullName evidence="1">Uncharacterized protein</fullName>
    </submittedName>
</protein>